<proteinExistence type="predicted"/>
<protein>
    <submittedName>
        <fullName evidence="1">Uncharacterized protein</fullName>
    </submittedName>
</protein>
<gene>
    <name evidence="1" type="ORF">DDZ15_07085</name>
</gene>
<name>A0A316TQZ2_9BACT</name>
<dbReference type="RefSeq" id="WP_109646376.1">
    <property type="nucleotide sequence ID" value="NZ_QGGB01000005.1"/>
</dbReference>
<evidence type="ECO:0000313" key="1">
    <source>
        <dbReference type="EMBL" id="PWN07027.1"/>
    </source>
</evidence>
<comment type="caution">
    <text evidence="1">The sequence shown here is derived from an EMBL/GenBank/DDBJ whole genome shotgun (WGS) entry which is preliminary data.</text>
</comment>
<dbReference type="EMBL" id="QGGB01000005">
    <property type="protein sequence ID" value="PWN07027.1"/>
    <property type="molecule type" value="Genomic_DNA"/>
</dbReference>
<sequence>MKFSQISTFFFLLIISVTLLFFTSCGESSTSVDDGGDPPAIPEAIPVEVETDYFTQNQPAFSEETTAWYEAAGYAQAAAASLNSGTLLGAGFLSIAQQSNGELDDGIWEWTFTFSQGGETLTIRLTAEALGNAYQWNVYLSGNSLQSDETLDNFLFMTGTVESDGSSGNWDYYFPGFESVAMDYEWELTSETSYTSDFIYTNPDTGSQAIITYERDGDVNTVNASGDDFDTNADLLWNTSTLEGSITLDGVTTCWDSSFQEAACD</sequence>
<dbReference type="OrthoDB" id="835047at2"/>
<keyword evidence="2" id="KW-1185">Reference proteome</keyword>
<dbReference type="PROSITE" id="PS51257">
    <property type="entry name" value="PROKAR_LIPOPROTEIN"/>
    <property type="match status" value="1"/>
</dbReference>
<dbReference type="AlphaFoldDB" id="A0A316TQZ2"/>
<dbReference type="Proteomes" id="UP000245533">
    <property type="component" value="Unassembled WGS sequence"/>
</dbReference>
<accession>A0A316TQZ2</accession>
<reference evidence="1 2" key="1">
    <citation type="submission" date="2018-05" db="EMBL/GenBank/DDBJ databases">
        <title>Rhodohalobacter halophilus gen. nov., sp. nov., a moderately halophilic member of the family Balneolaceae.</title>
        <authorList>
            <person name="Liu Z.-W."/>
        </authorList>
    </citation>
    <scope>NUCLEOTIDE SEQUENCE [LARGE SCALE GENOMIC DNA]</scope>
    <source>
        <strain evidence="1 2">8A47</strain>
    </source>
</reference>
<evidence type="ECO:0000313" key="2">
    <source>
        <dbReference type="Proteomes" id="UP000245533"/>
    </source>
</evidence>
<organism evidence="1 2">
    <name type="scientific">Rhodohalobacter mucosus</name>
    <dbReference type="NCBI Taxonomy" id="2079485"/>
    <lineage>
        <taxon>Bacteria</taxon>
        <taxon>Pseudomonadati</taxon>
        <taxon>Balneolota</taxon>
        <taxon>Balneolia</taxon>
        <taxon>Balneolales</taxon>
        <taxon>Balneolaceae</taxon>
        <taxon>Rhodohalobacter</taxon>
    </lineage>
</organism>